<organism evidence="4 5">
    <name type="scientific">Gimesia chilikensis</name>
    <dbReference type="NCBI Taxonomy" id="2605989"/>
    <lineage>
        <taxon>Bacteria</taxon>
        <taxon>Pseudomonadati</taxon>
        <taxon>Planctomycetota</taxon>
        <taxon>Planctomycetia</taxon>
        <taxon>Planctomycetales</taxon>
        <taxon>Planctomycetaceae</taxon>
        <taxon>Gimesia</taxon>
    </lineage>
</organism>
<evidence type="ECO:0000313" key="5">
    <source>
        <dbReference type="Proteomes" id="UP000320421"/>
    </source>
</evidence>
<gene>
    <name evidence="4" type="primary">bamD_2</name>
    <name evidence="4" type="ORF">HG66A1_53740</name>
</gene>
<protein>
    <submittedName>
        <fullName evidence="4">Outer membrane protein assembly factor BamD</fullName>
    </submittedName>
</protein>
<feature type="domain" description="Outer membrane lipoprotein BamD-like" evidence="3">
    <location>
        <begin position="236"/>
        <end position="392"/>
    </location>
</feature>
<feature type="region of interest" description="Disordered" evidence="2">
    <location>
        <begin position="194"/>
        <end position="213"/>
    </location>
</feature>
<reference evidence="4 5" key="1">
    <citation type="submission" date="2019-02" db="EMBL/GenBank/DDBJ databases">
        <title>Deep-cultivation of Planctomycetes and their phenomic and genomic characterization uncovers novel biology.</title>
        <authorList>
            <person name="Wiegand S."/>
            <person name="Jogler M."/>
            <person name="Boedeker C."/>
            <person name="Pinto D."/>
            <person name="Vollmers J."/>
            <person name="Rivas-Marin E."/>
            <person name="Kohn T."/>
            <person name="Peeters S.H."/>
            <person name="Heuer A."/>
            <person name="Rast P."/>
            <person name="Oberbeckmann S."/>
            <person name="Bunk B."/>
            <person name="Jeske O."/>
            <person name="Meyerdierks A."/>
            <person name="Storesund J.E."/>
            <person name="Kallscheuer N."/>
            <person name="Luecker S."/>
            <person name="Lage O.M."/>
            <person name="Pohl T."/>
            <person name="Merkel B.J."/>
            <person name="Hornburger P."/>
            <person name="Mueller R.-W."/>
            <person name="Bruemmer F."/>
            <person name="Labrenz M."/>
            <person name="Spormann A.M."/>
            <person name="Op den Camp H."/>
            <person name="Overmann J."/>
            <person name="Amann R."/>
            <person name="Jetten M.S.M."/>
            <person name="Mascher T."/>
            <person name="Medema M.H."/>
            <person name="Devos D.P."/>
            <person name="Kaster A.-K."/>
            <person name="Ovreas L."/>
            <person name="Rohde M."/>
            <person name="Galperin M.Y."/>
            <person name="Jogler C."/>
        </authorList>
    </citation>
    <scope>NUCLEOTIDE SEQUENCE [LARGE SCALE GENOMIC DNA]</scope>
    <source>
        <strain evidence="4 5">HG66A1</strain>
    </source>
</reference>
<evidence type="ECO:0000259" key="3">
    <source>
        <dbReference type="Pfam" id="PF13525"/>
    </source>
</evidence>
<dbReference type="EMBL" id="CP036266">
    <property type="protein sequence ID" value="QDT23552.1"/>
    <property type="molecule type" value="Genomic_DNA"/>
</dbReference>
<dbReference type="InterPro" id="IPR039565">
    <property type="entry name" value="BamD-like"/>
</dbReference>
<dbReference type="Pfam" id="PF13432">
    <property type="entry name" value="TPR_16"/>
    <property type="match status" value="1"/>
</dbReference>
<feature type="compositionally biased region" description="Basic and acidic residues" evidence="2">
    <location>
        <begin position="463"/>
        <end position="479"/>
    </location>
</feature>
<dbReference type="OrthoDB" id="274477at2"/>
<dbReference type="RefSeq" id="WP_145191133.1">
    <property type="nucleotide sequence ID" value="NZ_CP036266.1"/>
</dbReference>
<keyword evidence="5" id="KW-1185">Reference proteome</keyword>
<accession>A0A517PW02</accession>
<dbReference type="Proteomes" id="UP000320421">
    <property type="component" value="Chromosome"/>
</dbReference>
<evidence type="ECO:0000313" key="4">
    <source>
        <dbReference type="EMBL" id="QDT23552.1"/>
    </source>
</evidence>
<evidence type="ECO:0000256" key="2">
    <source>
        <dbReference type="SAM" id="MobiDB-lite"/>
    </source>
</evidence>
<proteinExistence type="predicted"/>
<dbReference type="Pfam" id="PF13525">
    <property type="entry name" value="YfiO"/>
    <property type="match status" value="1"/>
</dbReference>
<feature type="compositionally biased region" description="Low complexity" evidence="2">
    <location>
        <begin position="440"/>
        <end position="449"/>
    </location>
</feature>
<keyword evidence="1" id="KW-0732">Signal</keyword>
<feature type="region of interest" description="Disordered" evidence="2">
    <location>
        <begin position="412"/>
        <end position="490"/>
    </location>
</feature>
<dbReference type="SUPFAM" id="SSF48452">
    <property type="entry name" value="TPR-like"/>
    <property type="match status" value="1"/>
</dbReference>
<dbReference type="InterPro" id="IPR011990">
    <property type="entry name" value="TPR-like_helical_dom_sf"/>
</dbReference>
<sequence>MTMSTYDRLNKTSRVFRTVVQALILSVCISATGCAMFSDRSTGLSAWKPPWSKKSVTDDPTIDNVRGPMQRVLQTAMWKKERESNFIKPGVGATEYKKAQELFDAKNYKEAEKEFKAIVKKFKNDPIREDAQFMIAECQFARKRYSWAQDSYDQLLVDFPSTRHLDQTTKRMFTIARHWLQDPSIISGSEVQQVNLEEPGSDSPELPDDGKKRSSRWALVPNLFDRSRPVFDTENRALEALKSIWLHDPTGPLADDALMLTASHYLQKGRYMDADRTFGLLREEYPKSPHLKDAFMLGTHVKLMSYQGPRYDATVLDDAGNLKETTLRMFPNADKQRLKTELQKIEYAKAKREWETVQYWMRRSKPKSAAVYCNLLIEHYPTSPFANQARDLLAELGRDNTNHLWANYAVPGKKSAEKEPEPSRFSLPGIPGFGSDEPKAVPAPSKAPAEQAPAEDTGLEPPARLRLDGLDEPIRRIPSDGEPEPARIQL</sequence>
<dbReference type="AlphaFoldDB" id="A0A517PW02"/>
<name>A0A517PW02_9PLAN</name>
<evidence type="ECO:0000256" key="1">
    <source>
        <dbReference type="ARBA" id="ARBA00022729"/>
    </source>
</evidence>
<dbReference type="Gene3D" id="1.25.40.10">
    <property type="entry name" value="Tetratricopeptide repeat domain"/>
    <property type="match status" value="2"/>
</dbReference>